<dbReference type="KEGG" id="haz:A9404_01130"/>
<dbReference type="SFLD" id="SFLDS00003">
    <property type="entry name" value="Haloacid_Dehalogenase"/>
    <property type="match status" value="1"/>
</dbReference>
<dbReference type="PANTHER" id="PTHR21485">
    <property type="entry name" value="HAD SUPERFAMILY MEMBERS CMAS AND KDSC"/>
    <property type="match status" value="1"/>
</dbReference>
<keyword evidence="14" id="KW-1185">Reference proteome</keyword>
<keyword evidence="7 11" id="KW-0479">Metal-binding</keyword>
<reference evidence="13 14" key="1">
    <citation type="submission" date="2016-06" db="EMBL/GenBank/DDBJ databases">
        <title>Insight into the functional genes involving in sulfur oxidation in Pearl River water.</title>
        <authorList>
            <person name="Luo J."/>
            <person name="Tan X."/>
            <person name="Lin W."/>
        </authorList>
    </citation>
    <scope>NUCLEOTIDE SEQUENCE [LARGE SCALE GENOMIC DNA]</scope>
    <source>
        <strain evidence="13 14">LS2</strain>
    </source>
</reference>
<dbReference type="FunFam" id="3.40.50.1000:FF:000029">
    <property type="entry name" value="3-deoxy-D-manno-octulosonate 8-phosphate phosphatase KdsC"/>
    <property type="match status" value="1"/>
</dbReference>
<dbReference type="OrthoDB" id="9805604at2"/>
<dbReference type="Proteomes" id="UP000078596">
    <property type="component" value="Chromosome"/>
</dbReference>
<dbReference type="GO" id="GO:0008781">
    <property type="term" value="F:N-acylneuraminate cytidylyltransferase activity"/>
    <property type="evidence" value="ECO:0007669"/>
    <property type="project" value="TreeGrafter"/>
</dbReference>
<dbReference type="EMBL" id="CP016027">
    <property type="protein sequence ID" value="ANJ66160.1"/>
    <property type="molecule type" value="Genomic_DNA"/>
</dbReference>
<comment type="cofactor">
    <cofactor evidence="2 11 12">
        <name>Mg(2+)</name>
        <dbReference type="ChEBI" id="CHEBI:18420"/>
    </cofactor>
</comment>
<accession>A0A191ZE70</accession>
<dbReference type="RefSeq" id="WP_066097891.1">
    <property type="nucleotide sequence ID" value="NZ_CP016027.1"/>
</dbReference>
<evidence type="ECO:0000256" key="10">
    <source>
        <dbReference type="ARBA" id="ARBA00031051"/>
    </source>
</evidence>
<feature type="binding site" evidence="12">
    <location>
        <position position="19"/>
    </location>
    <ligand>
        <name>Mg(2+)</name>
        <dbReference type="ChEBI" id="CHEBI:18420"/>
    </ligand>
</feature>
<evidence type="ECO:0000256" key="12">
    <source>
        <dbReference type="PIRSR" id="PIRSR006118-2"/>
    </source>
</evidence>
<keyword evidence="11" id="KW-0448">Lipopolysaccharide biosynthesis</keyword>
<evidence type="ECO:0000256" key="8">
    <source>
        <dbReference type="ARBA" id="ARBA00022801"/>
    </source>
</evidence>
<comment type="similarity">
    <text evidence="3 11">Belongs to the KdsC family.</text>
</comment>
<dbReference type="SUPFAM" id="SSF56784">
    <property type="entry name" value="HAD-like"/>
    <property type="match status" value="1"/>
</dbReference>
<dbReference type="Pfam" id="PF08282">
    <property type="entry name" value="Hydrolase_3"/>
    <property type="match status" value="1"/>
</dbReference>
<dbReference type="PIRSF" id="PIRSF006118">
    <property type="entry name" value="KDO8-P_Ptase"/>
    <property type="match status" value="1"/>
</dbReference>
<name>A0A191ZE70_9GAMM</name>
<evidence type="ECO:0000256" key="3">
    <source>
        <dbReference type="ARBA" id="ARBA00005893"/>
    </source>
</evidence>
<dbReference type="PANTHER" id="PTHR21485:SF3">
    <property type="entry name" value="N-ACYLNEURAMINATE CYTIDYLYLTRANSFERASE"/>
    <property type="match status" value="1"/>
</dbReference>
<dbReference type="CDD" id="cd01630">
    <property type="entry name" value="HAD_KDO-like"/>
    <property type="match status" value="1"/>
</dbReference>
<comment type="subunit">
    <text evidence="4 11">Homotetramer.</text>
</comment>
<comment type="catalytic activity">
    <reaction evidence="1 11">
        <text>3-deoxy-alpha-D-manno-2-octulosonate-8-phosphate + H2O = 3-deoxy-alpha-D-manno-oct-2-ulosonate + phosphate</text>
        <dbReference type="Rhea" id="RHEA:11500"/>
        <dbReference type="ChEBI" id="CHEBI:15377"/>
        <dbReference type="ChEBI" id="CHEBI:43474"/>
        <dbReference type="ChEBI" id="CHEBI:85985"/>
        <dbReference type="ChEBI" id="CHEBI:85986"/>
        <dbReference type="EC" id="3.1.3.45"/>
    </reaction>
</comment>
<evidence type="ECO:0000256" key="7">
    <source>
        <dbReference type="ARBA" id="ARBA00022723"/>
    </source>
</evidence>
<dbReference type="SFLD" id="SFLDG01138">
    <property type="entry name" value="C1.6.2:_Deoxy-d-mannose-octulo"/>
    <property type="match status" value="1"/>
</dbReference>
<dbReference type="InterPro" id="IPR036412">
    <property type="entry name" value="HAD-like_sf"/>
</dbReference>
<evidence type="ECO:0000256" key="5">
    <source>
        <dbReference type="ARBA" id="ARBA00013066"/>
    </source>
</evidence>
<organism evidence="13 14">
    <name type="scientific">Halothiobacillus diazotrophicus</name>
    <dbReference type="NCBI Taxonomy" id="1860122"/>
    <lineage>
        <taxon>Bacteria</taxon>
        <taxon>Pseudomonadati</taxon>
        <taxon>Pseudomonadota</taxon>
        <taxon>Gammaproteobacteria</taxon>
        <taxon>Chromatiales</taxon>
        <taxon>Halothiobacillaceae</taxon>
        <taxon>Halothiobacillus</taxon>
    </lineage>
</organism>
<feature type="binding site" evidence="12">
    <location>
        <position position="21"/>
    </location>
    <ligand>
        <name>substrate</name>
    </ligand>
</feature>
<evidence type="ECO:0000256" key="6">
    <source>
        <dbReference type="ARBA" id="ARBA00020092"/>
    </source>
</evidence>
<dbReference type="InterPro" id="IPR023214">
    <property type="entry name" value="HAD_sf"/>
</dbReference>
<keyword evidence="9 11" id="KW-0460">Magnesium</keyword>
<dbReference type="Gene3D" id="3.40.50.1000">
    <property type="entry name" value="HAD superfamily/HAD-like"/>
    <property type="match status" value="1"/>
</dbReference>
<dbReference type="STRING" id="1860122.A9404_01130"/>
<evidence type="ECO:0000313" key="13">
    <source>
        <dbReference type="EMBL" id="ANJ66160.1"/>
    </source>
</evidence>
<dbReference type="AlphaFoldDB" id="A0A191ZE70"/>
<evidence type="ECO:0000256" key="2">
    <source>
        <dbReference type="ARBA" id="ARBA00001946"/>
    </source>
</evidence>
<comment type="function">
    <text evidence="11">Catalyzes the hydrolysis of 3-deoxy-D-manno-octulosonate 8-phosphate (KDO 8-P) to 3-deoxy-D-manno-octulosonate (KDO) and inorganic phosphate.</text>
</comment>
<evidence type="ECO:0000256" key="9">
    <source>
        <dbReference type="ARBA" id="ARBA00022842"/>
    </source>
</evidence>
<dbReference type="GO" id="GO:0046872">
    <property type="term" value="F:metal ion binding"/>
    <property type="evidence" value="ECO:0007669"/>
    <property type="project" value="UniProtKB-UniRule"/>
</dbReference>
<sequence>MSQTDLLTRLKQIRALVLDVDGVLTDGRLHFTEQGEEHKVFHSRDGHGIKLAQKIGIEVSIISGRASPALRHRAENLGIRHCMIGIKDKGPALEELARTLDVELQAIAVMGDDVIDLPMLNRAGVSATVADAPAAIRARVDWVTTLGGGQGAVREFIDLLIDARDAWSTVIADHQ</sequence>
<dbReference type="InterPro" id="IPR050793">
    <property type="entry name" value="CMP-NeuNAc_synthase"/>
</dbReference>
<proteinExistence type="inferred from homology"/>
<dbReference type="GO" id="GO:0019143">
    <property type="term" value="F:3-deoxy-manno-octulosonate-8-phosphatase activity"/>
    <property type="evidence" value="ECO:0007669"/>
    <property type="project" value="UniProtKB-UniRule"/>
</dbReference>
<keyword evidence="8 11" id="KW-0378">Hydrolase</keyword>
<dbReference type="NCBIfam" id="TIGR01670">
    <property type="entry name" value="KdsC-phosphatas"/>
    <property type="match status" value="1"/>
</dbReference>
<gene>
    <name evidence="13" type="ORF">A9404_01130</name>
</gene>
<dbReference type="EC" id="3.1.3.45" evidence="5 11"/>
<evidence type="ECO:0000256" key="1">
    <source>
        <dbReference type="ARBA" id="ARBA00000898"/>
    </source>
</evidence>
<feature type="binding site" evidence="12">
    <location>
        <position position="112"/>
    </location>
    <ligand>
        <name>Mg(2+)</name>
        <dbReference type="ChEBI" id="CHEBI:18420"/>
    </ligand>
</feature>
<dbReference type="SFLD" id="SFLDG01136">
    <property type="entry name" value="C1.6:_Phosphoserine_Phosphatas"/>
    <property type="match status" value="1"/>
</dbReference>
<evidence type="ECO:0000256" key="11">
    <source>
        <dbReference type="PIRNR" id="PIRNR006118"/>
    </source>
</evidence>
<evidence type="ECO:0000256" key="4">
    <source>
        <dbReference type="ARBA" id="ARBA00011881"/>
    </source>
</evidence>
<evidence type="ECO:0000313" key="14">
    <source>
        <dbReference type="Proteomes" id="UP000078596"/>
    </source>
</evidence>
<dbReference type="GO" id="GO:0009103">
    <property type="term" value="P:lipopolysaccharide biosynthetic process"/>
    <property type="evidence" value="ECO:0007669"/>
    <property type="project" value="UniProtKB-UniRule"/>
</dbReference>
<dbReference type="InterPro" id="IPR010023">
    <property type="entry name" value="KdsC_fam"/>
</dbReference>
<protein>
    <recommendedName>
        <fullName evidence="6 11">3-deoxy-D-manno-octulosonate 8-phosphate phosphatase KdsC</fullName>
        <ecNumber evidence="5 11">3.1.3.45</ecNumber>
    </recommendedName>
    <alternativeName>
        <fullName evidence="10 11">KDO 8-P phosphatase</fullName>
    </alternativeName>
</protein>